<dbReference type="InterPro" id="IPR045095">
    <property type="entry name" value="ACDP"/>
</dbReference>
<keyword evidence="2 7" id="KW-0812">Transmembrane</keyword>
<proteinExistence type="predicted"/>
<evidence type="ECO:0000256" key="5">
    <source>
        <dbReference type="ARBA" id="ARBA00023136"/>
    </source>
</evidence>
<feature type="domain" description="CNNM transmembrane" evidence="11">
    <location>
        <begin position="147"/>
        <end position="330"/>
    </location>
</feature>
<evidence type="ECO:0008006" key="14">
    <source>
        <dbReference type="Google" id="ProtNLM"/>
    </source>
</evidence>
<dbReference type="VEuPathDB" id="FungiDB:H257_12808"/>
<dbReference type="InterPro" id="IPR046342">
    <property type="entry name" value="CBS_dom_sf"/>
</dbReference>
<feature type="transmembrane region" description="Helical" evidence="9">
    <location>
        <begin position="209"/>
        <end position="231"/>
    </location>
</feature>
<accession>A0A396ZV05</accession>
<evidence type="ECO:0000256" key="4">
    <source>
        <dbReference type="ARBA" id="ARBA00022989"/>
    </source>
</evidence>
<evidence type="ECO:0000256" key="8">
    <source>
        <dbReference type="SAM" id="MobiDB-lite"/>
    </source>
</evidence>
<evidence type="ECO:0000313" key="13">
    <source>
        <dbReference type="Proteomes" id="UP000265427"/>
    </source>
</evidence>
<dbReference type="VEuPathDB" id="FungiDB:H257_12810"/>
<feature type="transmembrane region" description="Helical" evidence="9">
    <location>
        <begin position="265"/>
        <end position="287"/>
    </location>
</feature>
<comment type="caution">
    <text evidence="12">The sequence shown here is derived from an EMBL/GenBank/DDBJ whole genome shotgun (WGS) entry which is preliminary data.</text>
</comment>
<feature type="domain" description="CBS" evidence="10">
    <location>
        <begin position="17"/>
        <end position="92"/>
    </location>
</feature>
<feature type="non-terminal residue" evidence="12">
    <location>
        <position position="1"/>
    </location>
</feature>
<dbReference type="GO" id="GO:0010960">
    <property type="term" value="P:magnesium ion homeostasis"/>
    <property type="evidence" value="ECO:0007669"/>
    <property type="project" value="InterPro"/>
</dbReference>
<evidence type="ECO:0000313" key="12">
    <source>
        <dbReference type="EMBL" id="RHX97457.1"/>
    </source>
</evidence>
<keyword evidence="4 7" id="KW-1133">Transmembrane helix</keyword>
<dbReference type="GO" id="GO:0030026">
    <property type="term" value="P:intracellular manganese ion homeostasis"/>
    <property type="evidence" value="ECO:0007669"/>
    <property type="project" value="TreeGrafter"/>
</dbReference>
<comment type="subcellular location">
    <subcellularLocation>
        <location evidence="1">Membrane</location>
        <topology evidence="1">Multi-pass membrane protein</topology>
    </subcellularLocation>
</comment>
<evidence type="ECO:0000259" key="10">
    <source>
        <dbReference type="PROSITE" id="PS51371"/>
    </source>
</evidence>
<dbReference type="PROSITE" id="PS51371">
    <property type="entry name" value="CBS"/>
    <property type="match status" value="2"/>
</dbReference>
<gene>
    <name evidence="12" type="ORF">DYB36_012660</name>
</gene>
<evidence type="ECO:0000256" key="7">
    <source>
        <dbReference type="PROSITE-ProRule" id="PRU01193"/>
    </source>
</evidence>
<protein>
    <recommendedName>
        <fullName evidence="14">CNNM transmembrane domain-containing protein</fullName>
    </recommendedName>
</protein>
<name>A0A396ZV05_APHAT</name>
<evidence type="ECO:0000256" key="2">
    <source>
        <dbReference type="ARBA" id="ARBA00022692"/>
    </source>
</evidence>
<dbReference type="GO" id="GO:0005737">
    <property type="term" value="C:cytoplasm"/>
    <property type="evidence" value="ECO:0007669"/>
    <property type="project" value="TreeGrafter"/>
</dbReference>
<organism evidence="12 13">
    <name type="scientific">Aphanomyces astaci</name>
    <name type="common">Crayfish plague agent</name>
    <dbReference type="NCBI Taxonomy" id="112090"/>
    <lineage>
        <taxon>Eukaryota</taxon>
        <taxon>Sar</taxon>
        <taxon>Stramenopiles</taxon>
        <taxon>Oomycota</taxon>
        <taxon>Saprolegniomycetes</taxon>
        <taxon>Saprolegniales</taxon>
        <taxon>Verrucalvaceae</taxon>
        <taxon>Aphanomyces</taxon>
    </lineage>
</organism>
<feature type="region of interest" description="Disordered" evidence="8">
    <location>
        <begin position="566"/>
        <end position="598"/>
    </location>
</feature>
<sequence length="598" mass="65709">RLIVLNPAEEKPLKDLILRRPIVISPEHSCYSILNLFQEGRSHFALVTPQKEAVAACWRGNADIDPSKVQILGIVTIEDVLEELIMEEIVDESDSPHAADTYMDTVRLRGLQRATTKLKGLLTKVRQLPEFLSAASGCSDLVTVACDPHGFYMALAVSVGLVVVAGIMAGLTMGLLSLDQLNLEILQTTGSATEQTYARRLLPVVRQHHLLLVTLLFFNSIANEALPVFLARIVPEAYAVVISVSCVLFFGEIIPAAIFTGKAQLPIAAALVPVVRVLTFVAFPLAWPVAKALDCVLGDDHDVSRYKRKELKALVALHHRKSLNQLKKSDTSHASVPLLGKKTSTSYEATTHPPHPTDAQPVDSDDESTSAHLHNDEVAIIHGAMDMSTKTVQMIMTPFDKVFMLDVEEKLCDTVMVRILASGYSRIPVYKGHRTNVVGLLLVKRLIVLNPAEEKPLKDLILRRPIVISPEHSCYSILNLFQEGRSHLALVTSQKDVVTGCWKANVDIDPSKVEILGVVTIEDVLEEIIMEEILDESDVPLRPPAELAREQGVQLAVQKFKGLLGRAKDRQAKDPDDVTREASSTKPASLVIDDDDIV</sequence>
<feature type="domain" description="CBS" evidence="10">
    <location>
        <begin position="461"/>
        <end position="536"/>
    </location>
</feature>
<dbReference type="AlphaFoldDB" id="A0A396ZV05"/>
<dbReference type="PROSITE" id="PS51846">
    <property type="entry name" value="CNNM"/>
    <property type="match status" value="1"/>
</dbReference>
<feature type="transmembrane region" description="Helical" evidence="9">
    <location>
        <begin position="151"/>
        <end position="176"/>
    </location>
</feature>
<dbReference type="InterPro" id="IPR002550">
    <property type="entry name" value="CNNM"/>
</dbReference>
<evidence type="ECO:0000256" key="1">
    <source>
        <dbReference type="ARBA" id="ARBA00004141"/>
    </source>
</evidence>
<keyword evidence="6" id="KW-0129">CBS domain</keyword>
<dbReference type="Pfam" id="PF01595">
    <property type="entry name" value="CNNM"/>
    <property type="match status" value="1"/>
</dbReference>
<reference evidence="12 13" key="1">
    <citation type="submission" date="2018-08" db="EMBL/GenBank/DDBJ databases">
        <title>Aphanomyces genome sequencing and annotation.</title>
        <authorList>
            <person name="Minardi D."/>
            <person name="Oidtmann B."/>
            <person name="Van Der Giezen M."/>
            <person name="Studholme D.J."/>
        </authorList>
    </citation>
    <scope>NUCLEOTIDE SEQUENCE [LARGE SCALE GENOMIC DNA]</scope>
    <source>
        <strain evidence="12 13">Kv</strain>
    </source>
</reference>
<dbReference type="GO" id="GO:0016020">
    <property type="term" value="C:membrane"/>
    <property type="evidence" value="ECO:0007669"/>
    <property type="project" value="UniProtKB-SubCell"/>
</dbReference>
<evidence type="ECO:0000259" key="11">
    <source>
        <dbReference type="PROSITE" id="PS51846"/>
    </source>
</evidence>
<evidence type="ECO:0000256" key="3">
    <source>
        <dbReference type="ARBA" id="ARBA00022737"/>
    </source>
</evidence>
<evidence type="ECO:0000256" key="9">
    <source>
        <dbReference type="SAM" id="Phobius"/>
    </source>
</evidence>
<dbReference type="Gene3D" id="3.10.580.10">
    <property type="entry name" value="CBS-domain"/>
    <property type="match status" value="2"/>
</dbReference>
<dbReference type="Proteomes" id="UP000265427">
    <property type="component" value="Unassembled WGS sequence"/>
</dbReference>
<dbReference type="FunFam" id="3.10.580.10:FF:000006">
    <property type="entry name" value="DUF21 and CBS domain protein"/>
    <property type="match status" value="1"/>
</dbReference>
<dbReference type="InterPro" id="IPR000644">
    <property type="entry name" value="CBS_dom"/>
</dbReference>
<feature type="compositionally biased region" description="Basic and acidic residues" evidence="8">
    <location>
        <begin position="566"/>
        <end position="580"/>
    </location>
</feature>
<dbReference type="EMBL" id="QUSZ01011289">
    <property type="protein sequence ID" value="RHX97457.1"/>
    <property type="molecule type" value="Genomic_DNA"/>
</dbReference>
<dbReference type="PANTHER" id="PTHR12064:SF97">
    <property type="entry name" value="METAL TRANSPORTER CNNM-5"/>
    <property type="match status" value="1"/>
</dbReference>
<dbReference type="PANTHER" id="PTHR12064">
    <property type="entry name" value="METAL TRANSPORTER CNNM"/>
    <property type="match status" value="1"/>
</dbReference>
<feature type="transmembrane region" description="Helical" evidence="9">
    <location>
        <begin position="237"/>
        <end position="258"/>
    </location>
</feature>
<dbReference type="CDD" id="cd04590">
    <property type="entry name" value="CBS_pair_CorC_HlyC_assoc"/>
    <property type="match status" value="1"/>
</dbReference>
<dbReference type="SUPFAM" id="SSF54631">
    <property type="entry name" value="CBS-domain pair"/>
    <property type="match status" value="2"/>
</dbReference>
<evidence type="ECO:0000256" key="6">
    <source>
        <dbReference type="PROSITE-ProRule" id="PRU00703"/>
    </source>
</evidence>
<keyword evidence="3" id="KW-0677">Repeat</keyword>
<keyword evidence="5 7" id="KW-0472">Membrane</keyword>
<feature type="region of interest" description="Disordered" evidence="8">
    <location>
        <begin position="345"/>
        <end position="369"/>
    </location>
</feature>
<dbReference type="InterPro" id="IPR044751">
    <property type="entry name" value="Ion_transp-like_CBS"/>
</dbReference>